<feature type="chain" id="PRO_5043968643" evidence="1">
    <location>
        <begin position="29"/>
        <end position="285"/>
    </location>
</feature>
<evidence type="ECO:0000256" key="1">
    <source>
        <dbReference type="SAM" id="SignalP"/>
    </source>
</evidence>
<name>A0AAW2HXR5_9NEOP</name>
<dbReference type="AlphaFoldDB" id="A0AAW2HXR5"/>
<feature type="signal peptide" evidence="1">
    <location>
        <begin position="1"/>
        <end position="28"/>
    </location>
</feature>
<reference evidence="2" key="1">
    <citation type="journal article" date="2024" name="Gigascience">
        <title>Chromosome-level genome of the poultry shaft louse Menopon gallinae provides insight into the host-switching and adaptive evolution of parasitic lice.</title>
        <authorList>
            <person name="Xu Y."/>
            <person name="Ma L."/>
            <person name="Liu S."/>
            <person name="Liang Y."/>
            <person name="Liu Q."/>
            <person name="He Z."/>
            <person name="Tian L."/>
            <person name="Duan Y."/>
            <person name="Cai W."/>
            <person name="Li H."/>
            <person name="Song F."/>
        </authorList>
    </citation>
    <scope>NUCLEOTIDE SEQUENCE</scope>
    <source>
        <strain evidence="2">Cailab_2023a</strain>
    </source>
</reference>
<protein>
    <submittedName>
        <fullName evidence="2">Uncharacterized protein</fullName>
    </submittedName>
</protein>
<evidence type="ECO:0000313" key="2">
    <source>
        <dbReference type="EMBL" id="KAL0274673.1"/>
    </source>
</evidence>
<dbReference type="EMBL" id="JARGDH010000002">
    <property type="protein sequence ID" value="KAL0274673.1"/>
    <property type="molecule type" value="Genomic_DNA"/>
</dbReference>
<sequence>MSSTTDQTMSRRIYTLLLVHLFVVLARCQEAKKNGICESLGPRCGENNTSVEFCPGIGKEPLLLTSCGENQVCKSLGKVVKCLDNKISHICTEEGEFPDPLDCTQTIVCDEDDDEPAEKCRCPEGSVVFPGHGLQCVKGQCPRKNVTCGDGQYGYMELLDGTKTNYFYFCRNSEAVEIYNSNDWKNVKETSQLLVNGKKCVPYYEDWTDEYIEDNICERRGQRFPAECDCDYYQCDKHLRKDRYTCQKKKYFNADIGKCVKGRCDESKCIYRHEDNSSESSSYEE</sequence>
<accession>A0AAW2HXR5</accession>
<proteinExistence type="predicted"/>
<organism evidence="2">
    <name type="scientific">Menopon gallinae</name>
    <name type="common">poultry shaft louse</name>
    <dbReference type="NCBI Taxonomy" id="328185"/>
    <lineage>
        <taxon>Eukaryota</taxon>
        <taxon>Metazoa</taxon>
        <taxon>Ecdysozoa</taxon>
        <taxon>Arthropoda</taxon>
        <taxon>Hexapoda</taxon>
        <taxon>Insecta</taxon>
        <taxon>Pterygota</taxon>
        <taxon>Neoptera</taxon>
        <taxon>Paraneoptera</taxon>
        <taxon>Psocodea</taxon>
        <taxon>Troctomorpha</taxon>
        <taxon>Phthiraptera</taxon>
        <taxon>Amblycera</taxon>
        <taxon>Menoponidae</taxon>
        <taxon>Menopon</taxon>
    </lineage>
</organism>
<comment type="caution">
    <text evidence="2">The sequence shown here is derived from an EMBL/GenBank/DDBJ whole genome shotgun (WGS) entry which is preliminary data.</text>
</comment>
<gene>
    <name evidence="2" type="ORF">PYX00_002746</name>
</gene>
<keyword evidence="1" id="KW-0732">Signal</keyword>